<dbReference type="EMBL" id="CM018050">
    <property type="protein sequence ID" value="KAA8517778.1"/>
    <property type="molecule type" value="Genomic_DNA"/>
</dbReference>
<feature type="domain" description="DOG1" evidence="2">
    <location>
        <begin position="1"/>
        <end position="172"/>
    </location>
</feature>
<evidence type="ECO:0000313" key="3">
    <source>
        <dbReference type="EMBL" id="KAA8517778.1"/>
    </source>
</evidence>
<dbReference type="AlphaFoldDB" id="A0A5J4ZJS1"/>
<keyword evidence="1" id="KW-0175">Coiled coil</keyword>
<evidence type="ECO:0000259" key="2">
    <source>
        <dbReference type="PROSITE" id="PS51806"/>
    </source>
</evidence>
<evidence type="ECO:0000256" key="1">
    <source>
        <dbReference type="SAM" id="Coils"/>
    </source>
</evidence>
<accession>A0A5J4ZJS1</accession>
<dbReference type="Proteomes" id="UP000325577">
    <property type="component" value="Linkage Group LG7"/>
</dbReference>
<dbReference type="InterPro" id="IPR051886">
    <property type="entry name" value="Seed_Dev/Stress_Resp_Reg"/>
</dbReference>
<proteinExistence type="predicted"/>
<protein>
    <recommendedName>
        <fullName evidence="2">DOG1 domain-containing protein</fullName>
    </recommendedName>
</protein>
<reference evidence="3 4" key="1">
    <citation type="submission" date="2019-09" db="EMBL/GenBank/DDBJ databases">
        <title>A chromosome-level genome assembly of the Chinese tupelo Nyssa sinensis.</title>
        <authorList>
            <person name="Yang X."/>
            <person name="Kang M."/>
            <person name="Yang Y."/>
            <person name="Xiong H."/>
            <person name="Wang M."/>
            <person name="Zhang Z."/>
            <person name="Wang Z."/>
            <person name="Wu H."/>
            <person name="Ma T."/>
            <person name="Liu J."/>
            <person name="Xi Z."/>
        </authorList>
    </citation>
    <scope>NUCLEOTIDE SEQUENCE [LARGE SCALE GENOMIC DNA]</scope>
    <source>
        <strain evidence="3">J267</strain>
        <tissue evidence="3">Leaf</tissue>
    </source>
</reference>
<sequence length="182" mass="20886">MPLGTNVGTTRTNNNFSSFEFFLEGWLVRQEHYLDELLSAQQRCQESRDEDLKDLITRCQKMNQLIDETKKEERVLADKLARIQESVAAPPMLEMARQSSGVRDREIRVVDAVLETLRSAMESVVINADLLRITTAEKVVEMLSPVQNVKFLAAVTQLQLKIWMWGLQKETERCNKGVMNSI</sequence>
<dbReference type="GO" id="GO:0006351">
    <property type="term" value="P:DNA-templated transcription"/>
    <property type="evidence" value="ECO:0007669"/>
    <property type="project" value="InterPro"/>
</dbReference>
<dbReference type="InterPro" id="IPR025422">
    <property type="entry name" value="TGA_domain"/>
</dbReference>
<dbReference type="OrthoDB" id="781635at2759"/>
<keyword evidence="4" id="KW-1185">Reference proteome</keyword>
<dbReference type="PANTHER" id="PTHR46354:SF13">
    <property type="entry name" value="PROTEIN DOG1-LIKE 4"/>
    <property type="match status" value="1"/>
</dbReference>
<dbReference type="PROSITE" id="PS51806">
    <property type="entry name" value="DOG1"/>
    <property type="match status" value="1"/>
</dbReference>
<feature type="coiled-coil region" evidence="1">
    <location>
        <begin position="52"/>
        <end position="86"/>
    </location>
</feature>
<gene>
    <name evidence="3" type="ORF">F0562_015261</name>
</gene>
<evidence type="ECO:0000313" key="4">
    <source>
        <dbReference type="Proteomes" id="UP000325577"/>
    </source>
</evidence>
<dbReference type="PANTHER" id="PTHR46354">
    <property type="entry name" value="DOG1 DOMAIN-CONTAINING PROTEIN"/>
    <property type="match status" value="1"/>
</dbReference>
<organism evidence="3 4">
    <name type="scientific">Nyssa sinensis</name>
    <dbReference type="NCBI Taxonomy" id="561372"/>
    <lineage>
        <taxon>Eukaryota</taxon>
        <taxon>Viridiplantae</taxon>
        <taxon>Streptophyta</taxon>
        <taxon>Embryophyta</taxon>
        <taxon>Tracheophyta</taxon>
        <taxon>Spermatophyta</taxon>
        <taxon>Magnoliopsida</taxon>
        <taxon>eudicotyledons</taxon>
        <taxon>Gunneridae</taxon>
        <taxon>Pentapetalae</taxon>
        <taxon>asterids</taxon>
        <taxon>Cornales</taxon>
        <taxon>Nyssaceae</taxon>
        <taxon>Nyssa</taxon>
    </lineage>
</organism>
<dbReference type="GO" id="GO:0043565">
    <property type="term" value="F:sequence-specific DNA binding"/>
    <property type="evidence" value="ECO:0007669"/>
    <property type="project" value="InterPro"/>
</dbReference>
<name>A0A5J4ZJS1_9ASTE</name>